<comment type="caution">
    <text evidence="1">The sequence shown here is derived from an EMBL/GenBank/DDBJ whole genome shotgun (WGS) entry which is preliminary data.</text>
</comment>
<sequence>MIKASVKSLEAAVAGSLLSLTKNLQLVSGRRMDFPAVIHSIKKWH</sequence>
<organism evidence="1 2">
    <name type="scientific">Anoxybacteroides rupiense</name>
    <dbReference type="NCBI Taxonomy" id="311460"/>
    <lineage>
        <taxon>Bacteria</taxon>
        <taxon>Bacillati</taxon>
        <taxon>Bacillota</taxon>
        <taxon>Bacilli</taxon>
        <taxon>Bacillales</taxon>
        <taxon>Anoxybacillaceae</taxon>
        <taxon>Anoxybacteroides</taxon>
    </lineage>
</organism>
<name>A0ABT5W1B8_9BACL</name>
<dbReference type="Proteomes" id="UP001213979">
    <property type="component" value="Unassembled WGS sequence"/>
</dbReference>
<reference evidence="1 2" key="1">
    <citation type="submission" date="2023-01" db="EMBL/GenBank/DDBJ databases">
        <title>Genome-based reclassification of Anoxybacillus geothermalis as a later heterotypic synonym of Anoxybacillus rupiensis.</title>
        <authorList>
            <person name="Inan Bektas K."/>
            <person name="Canakci S."/>
            <person name="Belduz A.A."/>
            <person name="Guler H.H."/>
        </authorList>
    </citation>
    <scope>NUCLEOTIDE SEQUENCE [LARGE SCALE GENOMIC DNA]</scope>
    <source>
        <strain evidence="1 2">DSM 17127</strain>
    </source>
</reference>
<protein>
    <recommendedName>
        <fullName evidence="3">Transposase</fullName>
    </recommendedName>
</protein>
<evidence type="ECO:0000313" key="2">
    <source>
        <dbReference type="Proteomes" id="UP001213979"/>
    </source>
</evidence>
<gene>
    <name evidence="1" type="ORF">PNH38_00300</name>
</gene>
<dbReference type="EMBL" id="JAQOTG010000001">
    <property type="protein sequence ID" value="MDE8562315.1"/>
    <property type="molecule type" value="Genomic_DNA"/>
</dbReference>
<evidence type="ECO:0008006" key="3">
    <source>
        <dbReference type="Google" id="ProtNLM"/>
    </source>
</evidence>
<proteinExistence type="predicted"/>
<keyword evidence="2" id="KW-1185">Reference proteome</keyword>
<accession>A0ABT5W1B8</accession>
<evidence type="ECO:0000313" key="1">
    <source>
        <dbReference type="EMBL" id="MDE8562315.1"/>
    </source>
</evidence>